<evidence type="ECO:0000256" key="5">
    <source>
        <dbReference type="ARBA" id="ARBA00022989"/>
    </source>
</evidence>
<keyword evidence="2" id="KW-0813">Transport</keyword>
<dbReference type="PROSITE" id="PS00216">
    <property type="entry name" value="SUGAR_TRANSPORT_1"/>
    <property type="match status" value="1"/>
</dbReference>
<dbReference type="SUPFAM" id="SSF103473">
    <property type="entry name" value="MFS general substrate transporter"/>
    <property type="match status" value="1"/>
</dbReference>
<reference evidence="9 10" key="1">
    <citation type="journal article" date="2019" name="ACS Chem. Biol.">
        <title>Identification and Mobilization of a Cryptic Antibiotic Biosynthesis Gene Locus from a Human-Pathogenic Nocardia Isolate.</title>
        <authorList>
            <person name="Herisse M."/>
            <person name="Ishida K."/>
            <person name="Porter J.L."/>
            <person name="Howden B."/>
            <person name="Hertweck C."/>
            <person name="Stinear T.P."/>
            <person name="Pidot S.J."/>
        </authorList>
    </citation>
    <scope>NUCLEOTIDE SEQUENCE [LARGE SCALE GENOMIC DNA]</scope>
    <source>
        <strain evidence="9 10">AUSMDU00024985</strain>
    </source>
</reference>
<sequence>MSAPTESPSFLATRRGKLTLVLLCTAAFLDFVDSSIVNLALPAIQGEMGLSVSTLQWITTGYLLTYGGLMLLGGRLADLLGRRRILIAGTAIIGISSAAAGVAQNSELLIGARFTQGIGAALMLPAALSILTTSFRSGTDRSTALGVWAGIAGLGAASGLLLGGLITQGPGWRWVFYVNVPVCVLILIVLPLLVPSDRRNDIRGSFDILGTALGTGGLMTLVYGLVEAPEHGWGSARTVLVLAAAAALLVGFVVNEHKISNPLVPLTIFRIRGLGAADVTQMLVAAGMMSLFFFITLYTQEVLGWGEIKAGLAYLPFSATIVVVSGVTTKIVPRTGTRPVIIVGSIVTGIGIFLLAQIPTDGAYLSDLLPGLMITAAGSAAVFVANTTAANAGVPADKAGLAAALLSTAQQLGVAIGVAVLTAISISHTNTELGHGALPLDATTAGFRRALLVAAIFAVVGALTALRTVNTRGEEADAVVESRPEKVTI</sequence>
<feature type="transmembrane region" description="Helical" evidence="7">
    <location>
        <begin position="446"/>
        <end position="466"/>
    </location>
</feature>
<feature type="transmembrane region" description="Helical" evidence="7">
    <location>
        <begin position="275"/>
        <end position="299"/>
    </location>
</feature>
<dbReference type="GO" id="GO:0022857">
    <property type="term" value="F:transmembrane transporter activity"/>
    <property type="evidence" value="ECO:0007669"/>
    <property type="project" value="InterPro"/>
</dbReference>
<comment type="subcellular location">
    <subcellularLocation>
        <location evidence="1">Cell membrane</location>
        <topology evidence="1">Multi-pass membrane protein</topology>
    </subcellularLocation>
</comment>
<dbReference type="InterPro" id="IPR020846">
    <property type="entry name" value="MFS_dom"/>
</dbReference>
<feature type="transmembrane region" description="Helical" evidence="7">
    <location>
        <begin position="110"/>
        <end position="131"/>
    </location>
</feature>
<dbReference type="GO" id="GO:0005886">
    <property type="term" value="C:plasma membrane"/>
    <property type="evidence" value="ECO:0007669"/>
    <property type="project" value="UniProtKB-SubCell"/>
</dbReference>
<evidence type="ECO:0000256" key="6">
    <source>
        <dbReference type="ARBA" id="ARBA00023136"/>
    </source>
</evidence>
<dbReference type="PROSITE" id="PS50850">
    <property type="entry name" value="MFS"/>
    <property type="match status" value="1"/>
</dbReference>
<dbReference type="Gene3D" id="1.20.1720.10">
    <property type="entry name" value="Multidrug resistance protein D"/>
    <property type="match status" value="1"/>
</dbReference>
<feature type="transmembrane region" description="Helical" evidence="7">
    <location>
        <begin position="401"/>
        <end position="426"/>
    </location>
</feature>
<keyword evidence="6 7" id="KW-0472">Membrane</keyword>
<organism evidence="9 10">
    <name type="scientific">Nocardia brasiliensis</name>
    <dbReference type="NCBI Taxonomy" id="37326"/>
    <lineage>
        <taxon>Bacteria</taxon>
        <taxon>Bacillati</taxon>
        <taxon>Actinomycetota</taxon>
        <taxon>Actinomycetes</taxon>
        <taxon>Mycobacteriales</taxon>
        <taxon>Nocardiaceae</taxon>
        <taxon>Nocardia</taxon>
    </lineage>
</organism>
<dbReference type="Proteomes" id="UP000501705">
    <property type="component" value="Chromosome"/>
</dbReference>
<feature type="domain" description="Major facilitator superfamily (MFS) profile" evidence="8">
    <location>
        <begin position="19"/>
        <end position="473"/>
    </location>
</feature>
<evidence type="ECO:0000256" key="2">
    <source>
        <dbReference type="ARBA" id="ARBA00022448"/>
    </source>
</evidence>
<feature type="transmembrane region" description="Helical" evidence="7">
    <location>
        <begin position="311"/>
        <end position="332"/>
    </location>
</feature>
<feature type="transmembrane region" description="Helical" evidence="7">
    <location>
        <begin position="85"/>
        <end position="104"/>
    </location>
</feature>
<dbReference type="AlphaFoldDB" id="A0A6G9XX54"/>
<feature type="transmembrane region" description="Helical" evidence="7">
    <location>
        <begin position="368"/>
        <end position="389"/>
    </location>
</feature>
<dbReference type="RefSeq" id="WP_167464588.1">
    <property type="nucleotide sequence ID" value="NZ_CP046171.1"/>
</dbReference>
<feature type="transmembrane region" description="Helical" evidence="7">
    <location>
        <begin position="50"/>
        <end position="73"/>
    </location>
</feature>
<evidence type="ECO:0000259" key="8">
    <source>
        <dbReference type="PROSITE" id="PS50850"/>
    </source>
</evidence>
<name>A0A6G9XX54_NOCBR</name>
<evidence type="ECO:0000256" key="3">
    <source>
        <dbReference type="ARBA" id="ARBA00022475"/>
    </source>
</evidence>
<feature type="transmembrane region" description="Helical" evidence="7">
    <location>
        <begin position="232"/>
        <end position="254"/>
    </location>
</feature>
<evidence type="ECO:0000256" key="1">
    <source>
        <dbReference type="ARBA" id="ARBA00004651"/>
    </source>
</evidence>
<dbReference type="Pfam" id="PF07690">
    <property type="entry name" value="MFS_1"/>
    <property type="match status" value="1"/>
</dbReference>
<proteinExistence type="predicted"/>
<keyword evidence="4 7" id="KW-0812">Transmembrane</keyword>
<evidence type="ECO:0000313" key="9">
    <source>
        <dbReference type="EMBL" id="QIS05519.1"/>
    </source>
</evidence>
<feature type="transmembrane region" description="Helical" evidence="7">
    <location>
        <begin position="174"/>
        <end position="194"/>
    </location>
</feature>
<dbReference type="PRINTS" id="PR01036">
    <property type="entry name" value="TCRTETB"/>
</dbReference>
<feature type="transmembrane region" description="Helical" evidence="7">
    <location>
        <begin position="339"/>
        <end position="356"/>
    </location>
</feature>
<dbReference type="PANTHER" id="PTHR42718:SF46">
    <property type="entry name" value="BLR6921 PROTEIN"/>
    <property type="match status" value="1"/>
</dbReference>
<dbReference type="Gene3D" id="1.20.1250.20">
    <property type="entry name" value="MFS general substrate transporter like domains"/>
    <property type="match status" value="1"/>
</dbReference>
<dbReference type="InterPro" id="IPR005829">
    <property type="entry name" value="Sugar_transporter_CS"/>
</dbReference>
<keyword evidence="3" id="KW-1003">Cell membrane</keyword>
<keyword evidence="5 7" id="KW-1133">Transmembrane helix</keyword>
<evidence type="ECO:0000313" key="10">
    <source>
        <dbReference type="Proteomes" id="UP000501705"/>
    </source>
</evidence>
<dbReference type="PANTHER" id="PTHR42718">
    <property type="entry name" value="MAJOR FACILITATOR SUPERFAMILY MULTIDRUG TRANSPORTER MFSC"/>
    <property type="match status" value="1"/>
</dbReference>
<dbReference type="InterPro" id="IPR011701">
    <property type="entry name" value="MFS"/>
</dbReference>
<dbReference type="InterPro" id="IPR036259">
    <property type="entry name" value="MFS_trans_sf"/>
</dbReference>
<protein>
    <submittedName>
        <fullName evidence="9">DHA2 family efflux MFS transporter permease subunit</fullName>
    </submittedName>
</protein>
<gene>
    <name evidence="9" type="ORF">F5X71_27255</name>
</gene>
<dbReference type="CDD" id="cd17321">
    <property type="entry name" value="MFS_MMR_MDR_like"/>
    <property type="match status" value="1"/>
</dbReference>
<dbReference type="EMBL" id="CP046171">
    <property type="protein sequence ID" value="QIS05519.1"/>
    <property type="molecule type" value="Genomic_DNA"/>
</dbReference>
<feature type="transmembrane region" description="Helical" evidence="7">
    <location>
        <begin position="143"/>
        <end position="162"/>
    </location>
</feature>
<evidence type="ECO:0000256" key="4">
    <source>
        <dbReference type="ARBA" id="ARBA00022692"/>
    </source>
</evidence>
<feature type="transmembrane region" description="Helical" evidence="7">
    <location>
        <begin position="206"/>
        <end position="226"/>
    </location>
</feature>
<accession>A0A6G9XX54</accession>
<evidence type="ECO:0000256" key="7">
    <source>
        <dbReference type="SAM" id="Phobius"/>
    </source>
</evidence>
<dbReference type="InterPro" id="IPR004638">
    <property type="entry name" value="EmrB-like"/>
</dbReference>
<dbReference type="NCBIfam" id="TIGR00711">
    <property type="entry name" value="efflux_EmrB"/>
    <property type="match status" value="1"/>
</dbReference>